<dbReference type="SUPFAM" id="SSF51735">
    <property type="entry name" value="NAD(P)-binding Rossmann-fold domains"/>
    <property type="match status" value="1"/>
</dbReference>
<dbReference type="HAMAP" id="MF_01265">
    <property type="entry name" value="NadX"/>
    <property type="match status" value="1"/>
</dbReference>
<dbReference type="PANTHER" id="PTHR31873">
    <property type="entry name" value="L-ASPARTATE DEHYDROGENASE-RELATED"/>
    <property type="match status" value="1"/>
</dbReference>
<dbReference type="UniPathway" id="UPA00253">
    <property type="reaction ID" value="UER00456"/>
</dbReference>
<dbReference type="GO" id="GO:0009435">
    <property type="term" value="P:NAD+ biosynthetic process"/>
    <property type="evidence" value="ECO:0007669"/>
    <property type="project" value="UniProtKB-UniRule"/>
</dbReference>
<feature type="domain" description="Aspartate/homoserine dehydrogenase NAD-binding" evidence="8">
    <location>
        <begin position="24"/>
        <end position="133"/>
    </location>
</feature>
<comment type="pathway">
    <text evidence="6">Cofactor biosynthesis; NAD(+) biosynthesis; iminoaspartate from L-aspartate (dehydrogenase route): step 1/1.</text>
</comment>
<evidence type="ECO:0000256" key="5">
    <source>
        <dbReference type="ARBA" id="ARBA00023027"/>
    </source>
</evidence>
<comment type="catalytic activity">
    <reaction evidence="6">
        <text>L-aspartate + NAD(+) + H2O = oxaloacetate + NH4(+) + NADH + H(+)</text>
        <dbReference type="Rhea" id="RHEA:11788"/>
        <dbReference type="ChEBI" id="CHEBI:15377"/>
        <dbReference type="ChEBI" id="CHEBI:15378"/>
        <dbReference type="ChEBI" id="CHEBI:16452"/>
        <dbReference type="ChEBI" id="CHEBI:28938"/>
        <dbReference type="ChEBI" id="CHEBI:29991"/>
        <dbReference type="ChEBI" id="CHEBI:57540"/>
        <dbReference type="ChEBI" id="CHEBI:57945"/>
        <dbReference type="EC" id="1.4.1.21"/>
    </reaction>
</comment>
<dbReference type="eggNOG" id="COG1712">
    <property type="taxonomic scope" value="Bacteria"/>
</dbReference>
<dbReference type="RefSeq" id="WP_009756622.1">
    <property type="nucleotide sequence ID" value="NZ_AMSI01000006.1"/>
</dbReference>
<comment type="function">
    <text evidence="6">Specifically catalyzes the NAD or NADP-dependent dehydrogenation of L-aspartate to iminoaspartate.</text>
</comment>
<evidence type="ECO:0000259" key="7">
    <source>
        <dbReference type="Pfam" id="PF01958"/>
    </source>
</evidence>
<dbReference type="STRING" id="721133.SAMN05216176_106267"/>
<dbReference type="PIRSF" id="PIRSF005227">
    <property type="entry name" value="Asp_dh_NAD_syn"/>
    <property type="match status" value="1"/>
</dbReference>
<accession>K2NXL3</accession>
<dbReference type="Gene3D" id="3.30.360.10">
    <property type="entry name" value="Dihydrodipicolinate Reductase, domain 2"/>
    <property type="match status" value="1"/>
</dbReference>
<protein>
    <recommendedName>
        <fullName evidence="6">L-aspartate dehydrogenase</fullName>
        <ecNumber evidence="6">1.4.1.21</ecNumber>
    </recommendedName>
</protein>
<comment type="miscellaneous">
    <text evidence="6">The iminoaspartate product is unstable in aqueous solution and can decompose to oxaloacetate and ammonia.</text>
</comment>
<dbReference type="OrthoDB" id="8456681at2"/>
<feature type="binding site" evidence="6">
    <location>
        <position position="136"/>
    </location>
    <ligand>
        <name>NAD(+)</name>
        <dbReference type="ChEBI" id="CHEBI:57540"/>
    </ligand>
</feature>
<keyword evidence="2 6" id="KW-0662">Pyridine nucleotide biosynthesis</keyword>
<comment type="caution">
    <text evidence="9">The sequence shown here is derived from an EMBL/GenBank/DDBJ whole genome shotgun (WGS) entry which is preliminary data.</text>
</comment>
<keyword evidence="3 6" id="KW-0521">NADP</keyword>
<dbReference type="InterPro" id="IPR005106">
    <property type="entry name" value="Asp/hSer_DH_NAD-bd"/>
</dbReference>
<dbReference type="PANTHER" id="PTHR31873:SF6">
    <property type="entry name" value="ASPARTATE DEHYDROGENASE DOMAIN-CONTAINING PROTEIN"/>
    <property type="match status" value="1"/>
</dbReference>
<evidence type="ECO:0000256" key="4">
    <source>
        <dbReference type="ARBA" id="ARBA00023002"/>
    </source>
</evidence>
<dbReference type="Gene3D" id="3.40.50.720">
    <property type="entry name" value="NAD(P)-binding Rossmann-like Domain"/>
    <property type="match status" value="1"/>
</dbReference>
<dbReference type="Pfam" id="PF01958">
    <property type="entry name" value="Asp_DH_C"/>
    <property type="match status" value="1"/>
</dbReference>
<evidence type="ECO:0000256" key="1">
    <source>
        <dbReference type="ARBA" id="ARBA00008331"/>
    </source>
</evidence>
<comment type="similarity">
    <text evidence="1 6">Belongs to the L-aspartate dehydrogenase family.</text>
</comment>
<dbReference type="InterPro" id="IPR011182">
    <property type="entry name" value="L-Asp_DH"/>
</dbReference>
<evidence type="ECO:0000256" key="2">
    <source>
        <dbReference type="ARBA" id="ARBA00022642"/>
    </source>
</evidence>
<dbReference type="Pfam" id="PF03447">
    <property type="entry name" value="NAD_binding_3"/>
    <property type="match status" value="1"/>
</dbReference>
<dbReference type="InterPro" id="IPR002811">
    <property type="entry name" value="Asp_DH"/>
</dbReference>
<dbReference type="AlphaFoldDB" id="K2NXL3"/>
<dbReference type="GO" id="GO:0051287">
    <property type="term" value="F:NAD binding"/>
    <property type="evidence" value="ECO:0007669"/>
    <property type="project" value="UniProtKB-UniRule"/>
</dbReference>
<dbReference type="InterPro" id="IPR036291">
    <property type="entry name" value="NAD(P)-bd_dom_sf"/>
</dbReference>
<dbReference type="EMBL" id="AMSI01000006">
    <property type="protein sequence ID" value="EKF42619.1"/>
    <property type="molecule type" value="Genomic_DNA"/>
</dbReference>
<dbReference type="PATRIC" id="fig|1231190.3.peg.2329"/>
<dbReference type="SUPFAM" id="SSF55347">
    <property type="entry name" value="Glyceraldehyde-3-phosphate dehydrogenase-like, C-terminal domain"/>
    <property type="match status" value="1"/>
</dbReference>
<gene>
    <name evidence="6" type="primary">nadX</name>
    <name evidence="9" type="ORF">NA8A_11168</name>
</gene>
<evidence type="ECO:0000256" key="6">
    <source>
        <dbReference type="HAMAP-Rule" id="MF_01265"/>
    </source>
</evidence>
<dbReference type="InterPro" id="IPR020626">
    <property type="entry name" value="Asp_DH_prok"/>
</dbReference>
<sequence length="282" mass="29522">MALANAPNLPETASERPLRVAVAGLGAVGLQIARRLADGLPGFELGAIAVRDKDAAREKLGPGHANTAIVDLRELELHADVVVECAPAAILREVVLPFVSQGKKAVVLSCGALLRNMDLIDTARENGGQIIVPSGALLGLDAVSAAAEGEIRSVRMTTRKPVTGLVGAPYLVSNNIDIQDIKEPLRVFSGTAREAAVGFPANLNVAVALSLAGLGPDKTQLDIWADPALKRNTHHIEVDSDSASFSMSIENIPSENPKTGRITALSVIAALRRLRAPLRVGT</sequence>
<feature type="domain" description="Aspartate dehydrogenase" evidence="7">
    <location>
        <begin position="181"/>
        <end position="268"/>
    </location>
</feature>
<keyword evidence="5 6" id="KW-0520">NAD</keyword>
<evidence type="ECO:0000313" key="9">
    <source>
        <dbReference type="EMBL" id="EKF42619.1"/>
    </source>
</evidence>
<dbReference type="NCBIfam" id="NF009825">
    <property type="entry name" value="PRK13302.1"/>
    <property type="match status" value="1"/>
</dbReference>
<name>K2NXL3_9HYPH</name>
<feature type="active site" evidence="6">
    <location>
        <position position="234"/>
    </location>
</feature>
<comment type="catalytic activity">
    <reaction evidence="6">
        <text>L-aspartate + NADP(+) + H2O = oxaloacetate + NH4(+) + NADPH + H(+)</text>
        <dbReference type="Rhea" id="RHEA:11784"/>
        <dbReference type="ChEBI" id="CHEBI:15377"/>
        <dbReference type="ChEBI" id="CHEBI:15378"/>
        <dbReference type="ChEBI" id="CHEBI:16452"/>
        <dbReference type="ChEBI" id="CHEBI:28938"/>
        <dbReference type="ChEBI" id="CHEBI:29991"/>
        <dbReference type="ChEBI" id="CHEBI:57783"/>
        <dbReference type="ChEBI" id="CHEBI:58349"/>
        <dbReference type="EC" id="1.4.1.21"/>
    </reaction>
</comment>
<feature type="binding site" evidence="6">
    <location>
        <position position="204"/>
    </location>
    <ligand>
        <name>NAD(+)</name>
        <dbReference type="ChEBI" id="CHEBI:57540"/>
    </ligand>
</feature>
<dbReference type="GO" id="GO:0033735">
    <property type="term" value="F:aspartate dehydrogenase [NAD(P)+] activity"/>
    <property type="evidence" value="ECO:0007669"/>
    <property type="project" value="UniProtKB-EC"/>
</dbReference>
<dbReference type="GO" id="GO:0016639">
    <property type="term" value="F:oxidoreductase activity, acting on the CH-NH2 group of donors, NAD or NADP as acceptor"/>
    <property type="evidence" value="ECO:0007669"/>
    <property type="project" value="UniProtKB-UniRule"/>
</dbReference>
<organism evidence="9 10">
    <name type="scientific">Nitratireductor indicus C115</name>
    <dbReference type="NCBI Taxonomy" id="1231190"/>
    <lineage>
        <taxon>Bacteria</taxon>
        <taxon>Pseudomonadati</taxon>
        <taxon>Pseudomonadota</taxon>
        <taxon>Alphaproteobacteria</taxon>
        <taxon>Hyphomicrobiales</taxon>
        <taxon>Phyllobacteriaceae</taxon>
        <taxon>Nitratireductor</taxon>
    </lineage>
</organism>
<evidence type="ECO:0000259" key="8">
    <source>
        <dbReference type="Pfam" id="PF03447"/>
    </source>
</evidence>
<evidence type="ECO:0000256" key="3">
    <source>
        <dbReference type="ARBA" id="ARBA00022857"/>
    </source>
</evidence>
<dbReference type="Proteomes" id="UP000007374">
    <property type="component" value="Unassembled WGS sequence"/>
</dbReference>
<proteinExistence type="inferred from homology"/>
<keyword evidence="10" id="KW-1185">Reference proteome</keyword>
<reference evidence="9 10" key="1">
    <citation type="journal article" date="2012" name="J. Bacteriol.">
        <title>Genome Sequence of Nitratireductor indicus Type Strain C115.</title>
        <authorList>
            <person name="Lai Q."/>
            <person name="Li G."/>
            <person name="Yu Z."/>
            <person name="Shao Z."/>
        </authorList>
    </citation>
    <scope>NUCLEOTIDE SEQUENCE [LARGE SCALE GENOMIC DNA]</scope>
    <source>
        <strain evidence="9 10">C115</strain>
    </source>
</reference>
<dbReference type="EC" id="1.4.1.21" evidence="6"/>
<keyword evidence="4 6" id="KW-0560">Oxidoreductase</keyword>
<dbReference type="GO" id="GO:0050661">
    <property type="term" value="F:NADP binding"/>
    <property type="evidence" value="ECO:0007669"/>
    <property type="project" value="UniProtKB-UniRule"/>
</dbReference>
<evidence type="ECO:0000313" key="10">
    <source>
        <dbReference type="Proteomes" id="UP000007374"/>
    </source>
</evidence>